<dbReference type="AlphaFoldDB" id="A0A5J5E2C0"/>
<sequence>MGQRAGHPIVQGTDFAGRSACGRRAGGPCRTGRIAGHARPQTVHRNHGLRETVRRIRRPSADRGWIRGGGRTGADVSDWRYGDIVWADLDPSAGHEQNKRRPLVVVSNDYYNRFNNMPMTVPITSDREYPLHVNIGVIPTEDGSEIHGWAEIEQAKCLDLDARHAVRVGDVDEQTLDRITETLLSGLMQPTMRIERLI</sequence>
<gene>
    <name evidence="4" type="ORF">EMO92_10400</name>
</gene>
<feature type="region of interest" description="Disordered" evidence="3">
    <location>
        <begin position="1"/>
        <end position="29"/>
    </location>
</feature>
<accession>A0A5J5E2C0</accession>
<evidence type="ECO:0000313" key="4">
    <source>
        <dbReference type="EMBL" id="KAA8823217.1"/>
    </source>
</evidence>
<evidence type="ECO:0000256" key="2">
    <source>
        <dbReference type="ARBA" id="ARBA00022649"/>
    </source>
</evidence>
<keyword evidence="2" id="KW-1277">Toxin-antitoxin system</keyword>
<dbReference type="Pfam" id="PF02452">
    <property type="entry name" value="PemK_toxin"/>
    <property type="match status" value="1"/>
</dbReference>
<dbReference type="InterPro" id="IPR003477">
    <property type="entry name" value="PemK-like"/>
</dbReference>
<evidence type="ECO:0000256" key="3">
    <source>
        <dbReference type="SAM" id="MobiDB-lite"/>
    </source>
</evidence>
<dbReference type="GO" id="GO:0016075">
    <property type="term" value="P:rRNA catabolic process"/>
    <property type="evidence" value="ECO:0007669"/>
    <property type="project" value="TreeGrafter"/>
</dbReference>
<reference evidence="4 5" key="1">
    <citation type="journal article" date="2019" name="Syst. Appl. Microbiol.">
        <title>Characterization of Bifidobacterium species in feaces of the Egyptian fruit bat: Description of B. vespertilionis sp. nov. and B. rousetti sp. nov.</title>
        <authorList>
            <person name="Modesto M."/>
            <person name="Satti M."/>
            <person name="Watanabe K."/>
            <person name="Puglisi E."/>
            <person name="Morelli L."/>
            <person name="Huang C.-H."/>
            <person name="Liou J.-S."/>
            <person name="Miyashita M."/>
            <person name="Tamura T."/>
            <person name="Saito S."/>
            <person name="Mori K."/>
            <person name="Huang L."/>
            <person name="Sciavilla P."/>
            <person name="Sandri C."/>
            <person name="Spiezio C."/>
            <person name="Vitali F."/>
            <person name="Cavalieri D."/>
            <person name="Perpetuini G."/>
            <person name="Tofalo R."/>
            <person name="Bonetti A."/>
            <person name="Arita M."/>
            <person name="Mattarelli P."/>
        </authorList>
    </citation>
    <scope>NUCLEOTIDE SEQUENCE [LARGE SCALE GENOMIC DNA]</scope>
    <source>
        <strain evidence="4 5">RST19</strain>
    </source>
</reference>
<dbReference type="Proteomes" id="UP000326251">
    <property type="component" value="Unassembled WGS sequence"/>
</dbReference>
<dbReference type="PANTHER" id="PTHR33988">
    <property type="entry name" value="ENDORIBONUCLEASE MAZF-RELATED"/>
    <property type="match status" value="1"/>
</dbReference>
<dbReference type="Gene3D" id="2.30.30.110">
    <property type="match status" value="1"/>
</dbReference>
<evidence type="ECO:0000256" key="1">
    <source>
        <dbReference type="ARBA" id="ARBA00007521"/>
    </source>
</evidence>
<protein>
    <submittedName>
        <fullName evidence="4">Type II toxin-antitoxin system PemK/MazF family toxin</fullName>
    </submittedName>
</protein>
<proteinExistence type="inferred from homology"/>
<feature type="compositionally biased region" description="Low complexity" evidence="3">
    <location>
        <begin position="16"/>
        <end position="29"/>
    </location>
</feature>
<dbReference type="SUPFAM" id="SSF50118">
    <property type="entry name" value="Cell growth inhibitor/plasmid maintenance toxic component"/>
    <property type="match status" value="1"/>
</dbReference>
<comment type="similarity">
    <text evidence="1">Belongs to the PemK/MazF family.</text>
</comment>
<evidence type="ECO:0000313" key="5">
    <source>
        <dbReference type="Proteomes" id="UP000326251"/>
    </source>
</evidence>
<dbReference type="InterPro" id="IPR011067">
    <property type="entry name" value="Plasmid_toxin/cell-grow_inhib"/>
</dbReference>
<comment type="caution">
    <text evidence="4">The sequence shown here is derived from an EMBL/GenBank/DDBJ whole genome shotgun (WGS) entry which is preliminary data.</text>
</comment>
<organism evidence="4 5">
    <name type="scientific">Bifidobacterium reuteri</name>
    <dbReference type="NCBI Taxonomy" id="983706"/>
    <lineage>
        <taxon>Bacteria</taxon>
        <taxon>Bacillati</taxon>
        <taxon>Actinomycetota</taxon>
        <taxon>Actinomycetes</taxon>
        <taxon>Bifidobacteriales</taxon>
        <taxon>Bifidobacteriaceae</taxon>
        <taxon>Bifidobacterium</taxon>
    </lineage>
</organism>
<dbReference type="GO" id="GO:0006402">
    <property type="term" value="P:mRNA catabolic process"/>
    <property type="evidence" value="ECO:0007669"/>
    <property type="project" value="TreeGrafter"/>
</dbReference>
<dbReference type="GO" id="GO:0004521">
    <property type="term" value="F:RNA endonuclease activity"/>
    <property type="evidence" value="ECO:0007669"/>
    <property type="project" value="TreeGrafter"/>
</dbReference>
<dbReference type="EMBL" id="RZUG01000027">
    <property type="protein sequence ID" value="KAA8823217.1"/>
    <property type="molecule type" value="Genomic_DNA"/>
</dbReference>
<dbReference type="GO" id="GO:0003677">
    <property type="term" value="F:DNA binding"/>
    <property type="evidence" value="ECO:0007669"/>
    <property type="project" value="InterPro"/>
</dbReference>
<name>A0A5J5E2C0_9BIFI</name>